<name>A0A2S7DTE7_9XANT</name>
<dbReference type="EMBL" id="CP082214">
    <property type="protein sequence ID" value="WDM71240.1"/>
    <property type="molecule type" value="Genomic_DNA"/>
</dbReference>
<evidence type="ECO:0000313" key="3">
    <source>
        <dbReference type="Proteomes" id="UP000239561"/>
    </source>
</evidence>
<dbReference type="EMBL" id="MDED01000010">
    <property type="protein sequence ID" value="PPU77102.1"/>
    <property type="molecule type" value="Genomic_DNA"/>
</dbReference>
<accession>A0A2S7DTE7</accession>
<proteinExistence type="predicted"/>
<sequence length="111" mass="12282">MSINIDTLTEAELVDLNHRVVERLRFLQSARDHATMLRFSIGDRVTFEPDLRGPIFGVITRYNKKSVSVLTDDGRRWTVAPGFLQPASTKSVKASSTGSVVALRPKPDGKA</sequence>
<evidence type="ECO:0000313" key="4">
    <source>
        <dbReference type="Proteomes" id="UP001214201"/>
    </source>
</evidence>
<organism evidence="1 3">
    <name type="scientific">Xanthomonas cucurbitae</name>
    <dbReference type="NCBI Taxonomy" id="56453"/>
    <lineage>
        <taxon>Bacteria</taxon>
        <taxon>Pseudomonadati</taxon>
        <taxon>Pseudomonadota</taxon>
        <taxon>Gammaproteobacteria</taxon>
        <taxon>Lysobacterales</taxon>
        <taxon>Lysobacteraceae</taxon>
        <taxon>Xanthomonas</taxon>
    </lineage>
</organism>
<reference evidence="1 3" key="1">
    <citation type="submission" date="2016-08" db="EMBL/GenBank/DDBJ databases">
        <authorList>
            <person name="Seilhamer J.J."/>
        </authorList>
    </citation>
    <scope>NUCLEOTIDE SEQUENCE [LARGE SCALE GENOMIC DNA]</scope>
    <source>
        <strain evidence="1 3">CFBP2542</strain>
    </source>
</reference>
<dbReference type="RefSeq" id="WP_104602967.1">
    <property type="nucleotide sequence ID" value="NZ_CP033326.1"/>
</dbReference>
<gene>
    <name evidence="2" type="ORF">K6978_18095</name>
    <name evidence="1" type="ORF">XcuCFBP2542_07455</name>
</gene>
<dbReference type="Proteomes" id="UP000239561">
    <property type="component" value="Unassembled WGS sequence"/>
</dbReference>
<keyword evidence="4" id="KW-1185">Reference proteome</keyword>
<evidence type="ECO:0000313" key="1">
    <source>
        <dbReference type="EMBL" id="PPU77102.1"/>
    </source>
</evidence>
<reference evidence="2 4" key="2">
    <citation type="submission" date="2021-08" db="EMBL/GenBank/DDBJ databases">
        <title>Genome sequences of Xanthomonas cucurbitae isolates from 5 Midwestern US states.</title>
        <authorList>
            <person name="Hind S.R."/>
        </authorList>
    </citation>
    <scope>NUCLEOTIDE SEQUENCE [LARGE SCALE GENOMIC DNA]</scope>
    <source>
        <strain evidence="2 4">OH_261</strain>
    </source>
</reference>
<evidence type="ECO:0000313" key="2">
    <source>
        <dbReference type="EMBL" id="WDM71240.1"/>
    </source>
</evidence>
<dbReference type="Proteomes" id="UP001214201">
    <property type="component" value="Chromosome"/>
</dbReference>
<protein>
    <submittedName>
        <fullName evidence="1">Uncharacterized protein</fullName>
    </submittedName>
</protein>
<dbReference type="OrthoDB" id="6636497at2"/>
<dbReference type="AlphaFoldDB" id="A0A2S7DTE7"/>